<name>A0A4Q0XTM1_9BACT</name>
<organism evidence="1 2">
    <name type="scientific">Candidatus Marinarcus aquaticus</name>
    <dbReference type="NCBI Taxonomy" id="2044504"/>
    <lineage>
        <taxon>Bacteria</taxon>
        <taxon>Pseudomonadati</taxon>
        <taxon>Campylobacterota</taxon>
        <taxon>Epsilonproteobacteria</taxon>
        <taxon>Campylobacterales</taxon>
        <taxon>Arcobacteraceae</taxon>
        <taxon>Candidatus Marinarcus</taxon>
    </lineage>
</organism>
<dbReference type="OrthoDB" id="5365773at2"/>
<keyword evidence="2" id="KW-1185">Reference proteome</keyword>
<protein>
    <submittedName>
        <fullName evidence="1">Uncharacterized protein</fullName>
    </submittedName>
</protein>
<reference evidence="1 2" key="1">
    <citation type="submission" date="2017-10" db="EMBL/GenBank/DDBJ databases">
        <title>Genomics of the genus Arcobacter.</title>
        <authorList>
            <person name="Perez-Cataluna A."/>
            <person name="Figueras M.J."/>
        </authorList>
    </citation>
    <scope>NUCLEOTIDE SEQUENCE [LARGE SCALE GENOMIC DNA]</scope>
    <source>
        <strain evidence="1 2">CECT 8987</strain>
    </source>
</reference>
<comment type="caution">
    <text evidence="1">The sequence shown here is derived from an EMBL/GenBank/DDBJ whole genome shotgun (WGS) entry which is preliminary data.</text>
</comment>
<proteinExistence type="predicted"/>
<dbReference type="Proteomes" id="UP000290657">
    <property type="component" value="Unassembled WGS sequence"/>
</dbReference>
<dbReference type="EMBL" id="PDKN01000002">
    <property type="protein sequence ID" value="RXJ60225.1"/>
    <property type="molecule type" value="Genomic_DNA"/>
</dbReference>
<sequence>MSQEHLQRFDFLRTYKFNASINTFMSQRNHIDADIDELLQITHTLDNLFVPYKITTGFNIRVLKRSRR</sequence>
<dbReference type="AlphaFoldDB" id="A0A4Q0XTM1"/>
<evidence type="ECO:0000313" key="2">
    <source>
        <dbReference type="Proteomes" id="UP000290657"/>
    </source>
</evidence>
<gene>
    <name evidence="1" type="ORF">CRV04_04275</name>
</gene>
<dbReference type="RefSeq" id="WP_128995574.1">
    <property type="nucleotide sequence ID" value="NZ_PDKN01000002.1"/>
</dbReference>
<accession>A0A4Q0XTM1</accession>
<evidence type="ECO:0000313" key="1">
    <source>
        <dbReference type="EMBL" id="RXJ60225.1"/>
    </source>
</evidence>